<dbReference type="InterPro" id="IPR018649">
    <property type="entry name" value="SHOCT"/>
</dbReference>
<keyword evidence="4" id="KW-1185">Reference proteome</keyword>
<comment type="caution">
    <text evidence="3">The sequence shown here is derived from an EMBL/GenBank/DDBJ whole genome shotgun (WGS) entry which is preliminary data.</text>
</comment>
<feature type="domain" description="SHOCT" evidence="2">
    <location>
        <begin position="195"/>
        <end position="222"/>
    </location>
</feature>
<sequence>MGDRHVDTTVGSPFSGAVFKLLRAVPHCMSERDADGVAGEAAGDSVTAEALRADVGGRELREHLADAEQPQFLLRGSILDIVDRTVPESEDGRRSRKVASSGGVLVTLVTDERVLVLIPRPDTAERLDIDLGAVETAEPESAPGGNERLVLQTADKAYHIDTSRSADGETRDASEFLREVRPEPGSEAGADTPLDTLDRLADLHERGALTDEEFAQKKTELLDRI</sequence>
<dbReference type="AlphaFoldDB" id="A0A498KYA8"/>
<feature type="region of interest" description="Disordered" evidence="1">
    <location>
        <begin position="163"/>
        <end position="195"/>
    </location>
</feature>
<evidence type="ECO:0000259" key="2">
    <source>
        <dbReference type="Pfam" id="PF09851"/>
    </source>
</evidence>
<evidence type="ECO:0000313" key="3">
    <source>
        <dbReference type="EMBL" id="RXK47932.1"/>
    </source>
</evidence>
<accession>A0A498KYA8</accession>
<dbReference type="OrthoDB" id="233366at2157"/>
<organism evidence="3 4">
    <name type="scientific">Halorientalis pallida</name>
    <dbReference type="NCBI Taxonomy" id="2479928"/>
    <lineage>
        <taxon>Archaea</taxon>
        <taxon>Methanobacteriati</taxon>
        <taxon>Methanobacteriota</taxon>
        <taxon>Stenosarchaea group</taxon>
        <taxon>Halobacteria</taxon>
        <taxon>Halobacteriales</taxon>
        <taxon>Haloarculaceae</taxon>
        <taxon>Halorientalis</taxon>
    </lineage>
</organism>
<dbReference type="EMBL" id="RDFA01000005">
    <property type="protein sequence ID" value="RXK47932.1"/>
    <property type="molecule type" value="Genomic_DNA"/>
</dbReference>
<dbReference type="Pfam" id="PF09851">
    <property type="entry name" value="SHOCT"/>
    <property type="match status" value="1"/>
</dbReference>
<protein>
    <submittedName>
        <fullName evidence="3">SHOCT domain-containing protein</fullName>
    </submittedName>
</protein>
<feature type="compositionally biased region" description="Basic and acidic residues" evidence="1">
    <location>
        <begin position="163"/>
        <end position="184"/>
    </location>
</feature>
<evidence type="ECO:0000256" key="1">
    <source>
        <dbReference type="SAM" id="MobiDB-lite"/>
    </source>
</evidence>
<evidence type="ECO:0000313" key="4">
    <source>
        <dbReference type="Proteomes" id="UP000289691"/>
    </source>
</evidence>
<name>A0A498KYA8_9EURY</name>
<dbReference type="Proteomes" id="UP000289691">
    <property type="component" value="Unassembled WGS sequence"/>
</dbReference>
<reference evidence="3 4" key="1">
    <citation type="submission" date="2019-01" db="EMBL/GenBank/DDBJ databases">
        <title>Halorientalis sp. F13-25 a new haloarchaeum isolated from hypersaline water.</title>
        <authorList>
            <person name="Ana D.-V."/>
            <person name="Cristina S.-P."/>
            <person name="Antonio V."/>
        </authorList>
    </citation>
    <scope>NUCLEOTIDE SEQUENCE [LARGE SCALE GENOMIC DNA]</scope>
    <source>
        <strain evidence="3 4">F13-25</strain>
    </source>
</reference>
<proteinExistence type="predicted"/>
<gene>
    <name evidence="3" type="ORF">EAF64_14955</name>
</gene>